<evidence type="ECO:0000313" key="1">
    <source>
        <dbReference type="EMBL" id="SUS04710.1"/>
    </source>
</evidence>
<sequence>MTNIDTVERLVSEMTPAELVEFRRWFAQFDASAWDREIEADAAAGRLDELAERALAAHSVGHTTKL</sequence>
<reference evidence="1" key="1">
    <citation type="submission" date="2018-07" db="EMBL/GenBank/DDBJ databases">
        <authorList>
            <person name="Quirk P.G."/>
            <person name="Krulwich T.A."/>
        </authorList>
    </citation>
    <scope>NUCLEOTIDE SEQUENCE</scope>
</reference>
<gene>
    <name evidence="1" type="ORF">DF3PB_1400011</name>
</gene>
<organism evidence="1">
    <name type="scientific">metagenome</name>
    <dbReference type="NCBI Taxonomy" id="256318"/>
    <lineage>
        <taxon>unclassified sequences</taxon>
        <taxon>metagenomes</taxon>
    </lineage>
</organism>
<proteinExistence type="predicted"/>
<accession>A0A380T966</accession>
<dbReference type="AlphaFoldDB" id="A0A380T966"/>
<protein>
    <submittedName>
        <fullName evidence="1">Uncharacterized protein</fullName>
    </submittedName>
</protein>
<dbReference type="EMBL" id="UIDG01000047">
    <property type="protein sequence ID" value="SUS04710.1"/>
    <property type="molecule type" value="Genomic_DNA"/>
</dbReference>
<name>A0A380T966_9ZZZZ</name>